<sequence length="774" mass="83854">MDDELTHSEIEALANAFPTYLNAVQILERAGFGRSRQPGWVGGQTPLEYWREVAHHIRSGALGDGRSRIIAAAAEAFPENQIFRDGTTGPATVDGGFLVSRPAARPSSRVPGSLPEIWNVPTRNPNFTGRSKELRQLRSSLAENRAVTVHALRGMGGIGKTQIAIEFAHRNAGDYDLAWWFNAEQAALSASQFNRLAKELGLPESTDPAVVLGMVHRALRGRDRWLLIFDNAENADEISTLLPGGPGHVLITTRRSGFRALGTVLELDTLKRSESVALLRRRAPALSNEQAAPLAARLGDLALAVDQAAAYLDQTGMPPREYLQLLDERGADLHSRGHAVGHPTTVATVWSVSIDRLQSTVPAAVQLLELCAWLGPELIPLNLFTRHHDKLPEPLASSSADPIVFNDAVGTLVEYSLARRTGNAVVLHRLVQDVTRQRGNSDPASMGNALDTALTLLRADLPGDVWDTPETWPRWQELLSCVLAATTHITPDAAATTVTASLLSDAATYVRRQGRHLEGLALHERALHLYEAALDADAPAVAAELMNVGWVLADLGRSDDALPVLQRALRSHESTLGPDHPDVAEDLNSLGWALAALGRAAEALPLHQRALRIHEATLGLNDPAVATDLNHAGRALADMGRPDEALPLHQRALLIDEAIRGTGHPTVAIDLNHIGRVLTALGRGTEALPFHRRALRIDEVAFGPNHPAVATDLDQLGRLLALLGRSDEARPLHQRALRVHETTLGPDHPNSRQSRKYFEDPSSAHRPGVRGVIL</sequence>
<keyword evidence="8" id="KW-1185">Reference proteome</keyword>
<feature type="domain" description="NB-ARC" evidence="4">
    <location>
        <begin position="132"/>
        <end position="280"/>
    </location>
</feature>
<evidence type="ECO:0000259" key="4">
    <source>
        <dbReference type="Pfam" id="PF00931"/>
    </source>
</evidence>
<dbReference type="AlphaFoldDB" id="A0A937RG28"/>
<evidence type="ECO:0000259" key="6">
    <source>
        <dbReference type="Pfam" id="PF25000"/>
    </source>
</evidence>
<keyword evidence="2" id="KW-0802">TPR repeat</keyword>
<comment type="caution">
    <text evidence="7">The sequence shown here is derived from an EMBL/GenBank/DDBJ whole genome shotgun (WGS) entry which is preliminary data.</text>
</comment>
<evidence type="ECO:0000256" key="2">
    <source>
        <dbReference type="ARBA" id="ARBA00022803"/>
    </source>
</evidence>
<evidence type="ECO:0000313" key="7">
    <source>
        <dbReference type="EMBL" id="MBL7631518.1"/>
    </source>
</evidence>
<evidence type="ECO:0000313" key="8">
    <source>
        <dbReference type="Proteomes" id="UP000604475"/>
    </source>
</evidence>
<organism evidence="7 8">
    <name type="scientific">Frankia nepalensis</name>
    <dbReference type="NCBI Taxonomy" id="1836974"/>
    <lineage>
        <taxon>Bacteria</taxon>
        <taxon>Bacillati</taxon>
        <taxon>Actinomycetota</taxon>
        <taxon>Actinomycetes</taxon>
        <taxon>Frankiales</taxon>
        <taxon>Frankiaceae</taxon>
        <taxon>Frankia</taxon>
    </lineage>
</organism>
<dbReference type="PANTHER" id="PTHR45641:SF19">
    <property type="entry name" value="NEPHROCYSTIN-3"/>
    <property type="match status" value="1"/>
</dbReference>
<dbReference type="InterPro" id="IPR002182">
    <property type="entry name" value="NB-ARC"/>
</dbReference>
<dbReference type="SUPFAM" id="SSF48452">
    <property type="entry name" value="TPR-like"/>
    <property type="match status" value="2"/>
</dbReference>
<dbReference type="Pfam" id="PF25000">
    <property type="entry name" value="DUF7779"/>
    <property type="match status" value="1"/>
</dbReference>
<evidence type="ECO:0000256" key="3">
    <source>
        <dbReference type="SAM" id="MobiDB-lite"/>
    </source>
</evidence>
<dbReference type="Gene3D" id="1.25.40.10">
    <property type="entry name" value="Tetratricopeptide repeat domain"/>
    <property type="match status" value="2"/>
</dbReference>
<dbReference type="InterPro" id="IPR027417">
    <property type="entry name" value="P-loop_NTPase"/>
</dbReference>
<dbReference type="Proteomes" id="UP000604475">
    <property type="component" value="Unassembled WGS sequence"/>
</dbReference>
<evidence type="ECO:0000256" key="1">
    <source>
        <dbReference type="ARBA" id="ARBA00022737"/>
    </source>
</evidence>
<dbReference type="GO" id="GO:0043531">
    <property type="term" value="F:ADP binding"/>
    <property type="evidence" value="ECO:0007669"/>
    <property type="project" value="InterPro"/>
</dbReference>
<keyword evidence="1" id="KW-0677">Repeat</keyword>
<gene>
    <name evidence="7" type="ORF">I7412_31045</name>
</gene>
<dbReference type="NCBIfam" id="NF040586">
    <property type="entry name" value="FxSxx_TPR"/>
    <property type="match status" value="1"/>
</dbReference>
<dbReference type="Gene3D" id="3.40.50.300">
    <property type="entry name" value="P-loop containing nucleotide triphosphate hydrolases"/>
    <property type="match status" value="1"/>
</dbReference>
<dbReference type="InterPro" id="IPR056681">
    <property type="entry name" value="DUF7779"/>
</dbReference>
<dbReference type="InterPro" id="IPR019734">
    <property type="entry name" value="TPR_rpt"/>
</dbReference>
<dbReference type="Pfam" id="PF00931">
    <property type="entry name" value="NB-ARC"/>
    <property type="match status" value="1"/>
</dbReference>
<accession>A0A937RG28</accession>
<feature type="domain" description="DUF7779" evidence="6">
    <location>
        <begin position="357"/>
        <end position="438"/>
    </location>
</feature>
<dbReference type="RefSeq" id="WP_203004488.1">
    <property type="nucleotide sequence ID" value="NZ_JADWYU010000157.1"/>
</dbReference>
<dbReference type="SUPFAM" id="SSF52540">
    <property type="entry name" value="P-loop containing nucleoside triphosphate hydrolases"/>
    <property type="match status" value="1"/>
</dbReference>
<feature type="region of interest" description="Disordered" evidence="3">
    <location>
        <begin position="742"/>
        <end position="774"/>
    </location>
</feature>
<proteinExistence type="predicted"/>
<protein>
    <submittedName>
        <fullName evidence="7">Tetratricopeptide repeat protein</fullName>
    </submittedName>
</protein>
<dbReference type="Pfam" id="PF13374">
    <property type="entry name" value="TPR_10"/>
    <property type="match status" value="1"/>
</dbReference>
<evidence type="ECO:0000259" key="5">
    <source>
        <dbReference type="Pfam" id="PF19955"/>
    </source>
</evidence>
<feature type="domain" description="Effector-associated" evidence="5">
    <location>
        <begin position="4"/>
        <end position="85"/>
    </location>
</feature>
<dbReference type="InterPro" id="IPR045430">
    <property type="entry name" value="EAD1"/>
</dbReference>
<dbReference type="SMART" id="SM00028">
    <property type="entry name" value="TPR"/>
    <property type="match status" value="5"/>
</dbReference>
<reference evidence="7" key="1">
    <citation type="submission" date="2020-12" db="EMBL/GenBank/DDBJ databases">
        <title>Genomic characterization of non-nitrogen-fixing Frankia strains.</title>
        <authorList>
            <person name="Carlos-Shanley C."/>
            <person name="Guerra T."/>
            <person name="Hahn D."/>
        </authorList>
    </citation>
    <scope>NUCLEOTIDE SEQUENCE</scope>
    <source>
        <strain evidence="7">CN6</strain>
    </source>
</reference>
<dbReference type="EMBL" id="JAEACQ010000275">
    <property type="protein sequence ID" value="MBL7631518.1"/>
    <property type="molecule type" value="Genomic_DNA"/>
</dbReference>
<dbReference type="InterPro" id="IPR011990">
    <property type="entry name" value="TPR-like_helical_dom_sf"/>
</dbReference>
<dbReference type="Pfam" id="PF19955">
    <property type="entry name" value="EAD1"/>
    <property type="match status" value="1"/>
</dbReference>
<dbReference type="Pfam" id="PF13424">
    <property type="entry name" value="TPR_12"/>
    <property type="match status" value="2"/>
</dbReference>
<dbReference type="PANTHER" id="PTHR45641">
    <property type="entry name" value="TETRATRICOPEPTIDE REPEAT PROTEIN (AFU_ORTHOLOGUE AFUA_6G03870)"/>
    <property type="match status" value="1"/>
</dbReference>
<name>A0A937RG28_9ACTN</name>